<feature type="transmembrane region" description="Helical" evidence="2">
    <location>
        <begin position="777"/>
        <end position="796"/>
    </location>
</feature>
<feature type="chain" id="PRO_5047168646" description="GH16 domain-containing protein" evidence="3">
    <location>
        <begin position="17"/>
        <end position="1110"/>
    </location>
</feature>
<dbReference type="PANTHER" id="PTHR38121:SF2">
    <property type="entry name" value="ACYLTRANSFERASE 3 DOMAIN-CONTAINING PROTEIN"/>
    <property type="match status" value="1"/>
</dbReference>
<feature type="transmembrane region" description="Helical" evidence="2">
    <location>
        <begin position="614"/>
        <end position="638"/>
    </location>
</feature>
<organism evidence="5 6">
    <name type="scientific">Neodothiora populina</name>
    <dbReference type="NCBI Taxonomy" id="2781224"/>
    <lineage>
        <taxon>Eukaryota</taxon>
        <taxon>Fungi</taxon>
        <taxon>Dikarya</taxon>
        <taxon>Ascomycota</taxon>
        <taxon>Pezizomycotina</taxon>
        <taxon>Dothideomycetes</taxon>
        <taxon>Dothideomycetidae</taxon>
        <taxon>Dothideales</taxon>
        <taxon>Dothioraceae</taxon>
        <taxon>Neodothiora</taxon>
    </lineage>
</organism>
<name>A0ABR3P1X3_9PEZI</name>
<evidence type="ECO:0000256" key="3">
    <source>
        <dbReference type="SAM" id="SignalP"/>
    </source>
</evidence>
<dbReference type="EMBL" id="JBFMKM010000018">
    <property type="protein sequence ID" value="KAL1296791.1"/>
    <property type="molecule type" value="Genomic_DNA"/>
</dbReference>
<sequence>MRSCLIFLGAAALSLAADVRDCSCGFEDFRSGQVYTDATIVYFNETIGPLEDFFSEDFAHKREHGWNTVFRAGAIPDNVAIANSTHPSSNWNAQSLNMFIDPSTPNHLVKGASIQSMRQDMHYGSIRAFMRGSDPYSRGSAMSMIMQHNRSSGFDIDVLNMDESSLARVTTLKNGEFPSAKLSVNYTADPWGFIEVQVDWSKRYLNYTVAHNKSRVVRSKSSIPSEPLPLIFRHYSTGDSNFMQGPPVQRAEANVAWVRAFFNSSLTTESNQEEFDERCRTETKCNVDDTELRGATPYSPQALVPWKQPPPDHGWGLVAAIICGSATALGVLTLVNVFFRRKPWKTMFNGEKRYEPAVLDLGQHLTSTYIQKPLKMSETIEDPPVLHSDDPKAPVIALSKEDESMDQIGDLDAGVRRRSIFRGSRHNSVPHPPDQSSHSSFPAKSPKTSFDVRETGLFQSNFSFGGEKAVPEVTTYDFASSSANIPRQRQMSLFAQSRMFSTAQDPEDDDTPIRDVRERQGSVFQSVVHSVTRLASIAPPIAEDPEDVPSNEHLGEEYNIDIKEWNTQAPQDIPTVDPPYNAFFGNRRPTIAEAVPIASINLPLRPAKSKEKRINYLAGLVAFACLGVTATHFCLTFVPYAGGLDQGMHYKSENVARWFATPYIMDPIWLGPLFVTSCRFLAGGFFKNGDLKEIAQRMLLRAPRMLIPAIVVAMLEYFLLEEGLLSSLEWLPSISWSSWPYIVDYNNFAQFMNDTIELAYLIPNAAPRIVEHYCVGVLWTVPVQLQFSYTALLAVVIVRDIKTPYKRFLVYAIAILTNWYAISWGACFWSGVMLADMQITFKVSKRLQAKPMVWYPLAVFLWMLAIAAPTMSMLEDRLKIPTMTGEHYIHPDPLTGHPIGQSPRAGYPRYFEPRLNTLVFATCIQFLLETSTWFQAFFSLGFWQPIFPYAYTVYLIHGFIWWTLGSYMVVQLGMAGLPYWANLLVTAVCCYLCLALATIALSPVTDMANAAACRNIERWATAAPVPTRATLSPFPHDLFFGRRPEDDKADGDEEAGTRQDSQVDVKVQDQENEGGKVRRPTHTTIQEVDSLSSSTSNSARSYSSGNDGNR</sequence>
<dbReference type="SUPFAM" id="SSF49899">
    <property type="entry name" value="Concanavalin A-like lectins/glucanases"/>
    <property type="match status" value="1"/>
</dbReference>
<dbReference type="Gene3D" id="2.60.120.200">
    <property type="match status" value="1"/>
</dbReference>
<keyword evidence="2" id="KW-0472">Membrane</keyword>
<gene>
    <name evidence="5" type="ORF">AAFC00_000252</name>
</gene>
<feature type="signal peptide" evidence="3">
    <location>
        <begin position="1"/>
        <end position="16"/>
    </location>
</feature>
<evidence type="ECO:0000313" key="5">
    <source>
        <dbReference type="EMBL" id="KAL1296791.1"/>
    </source>
</evidence>
<feature type="region of interest" description="Disordered" evidence="1">
    <location>
        <begin position="423"/>
        <end position="448"/>
    </location>
</feature>
<feature type="transmembrane region" description="Helical" evidence="2">
    <location>
        <begin position="808"/>
        <end position="832"/>
    </location>
</feature>
<protein>
    <recommendedName>
        <fullName evidence="4">GH16 domain-containing protein</fullName>
    </recommendedName>
</protein>
<proteinExistence type="predicted"/>
<feature type="transmembrane region" description="Helical" evidence="2">
    <location>
        <begin position="949"/>
        <end position="970"/>
    </location>
</feature>
<comment type="caution">
    <text evidence="5">The sequence shown here is derived from an EMBL/GenBank/DDBJ whole genome shotgun (WGS) entry which is preliminary data.</text>
</comment>
<keyword evidence="3" id="KW-0732">Signal</keyword>
<evidence type="ECO:0000259" key="4">
    <source>
        <dbReference type="Pfam" id="PF00722"/>
    </source>
</evidence>
<feature type="transmembrane region" description="Helical" evidence="2">
    <location>
        <begin position="852"/>
        <end position="874"/>
    </location>
</feature>
<evidence type="ECO:0000256" key="2">
    <source>
        <dbReference type="SAM" id="Phobius"/>
    </source>
</evidence>
<dbReference type="GeneID" id="95973955"/>
<feature type="compositionally biased region" description="Low complexity" evidence="1">
    <location>
        <begin position="1090"/>
        <end position="1104"/>
    </location>
</feature>
<keyword evidence="6" id="KW-1185">Reference proteome</keyword>
<reference evidence="5 6" key="1">
    <citation type="submission" date="2024-07" db="EMBL/GenBank/DDBJ databases">
        <title>Draft sequence of the Neodothiora populina.</title>
        <authorList>
            <person name="Drown D.D."/>
            <person name="Schuette U.S."/>
            <person name="Buechlein A.B."/>
            <person name="Rusch D.R."/>
            <person name="Winton L.W."/>
            <person name="Adams G.A."/>
        </authorList>
    </citation>
    <scope>NUCLEOTIDE SEQUENCE [LARGE SCALE GENOMIC DNA]</scope>
    <source>
        <strain evidence="5 6">CPC 39397</strain>
    </source>
</reference>
<dbReference type="InterPro" id="IPR000757">
    <property type="entry name" value="Beta-glucanase-like"/>
</dbReference>
<dbReference type="InterPro" id="IPR013320">
    <property type="entry name" value="ConA-like_dom_sf"/>
</dbReference>
<feature type="compositionally biased region" description="Polar residues" evidence="1">
    <location>
        <begin position="434"/>
        <end position="448"/>
    </location>
</feature>
<keyword evidence="2" id="KW-1133">Transmembrane helix</keyword>
<feature type="region of interest" description="Disordered" evidence="1">
    <location>
        <begin position="1042"/>
        <end position="1110"/>
    </location>
</feature>
<evidence type="ECO:0000256" key="1">
    <source>
        <dbReference type="SAM" id="MobiDB-lite"/>
    </source>
</evidence>
<dbReference type="Proteomes" id="UP001562354">
    <property type="component" value="Unassembled WGS sequence"/>
</dbReference>
<feature type="transmembrane region" description="Helical" evidence="2">
    <location>
        <begin position="977"/>
        <end position="1001"/>
    </location>
</feature>
<feature type="transmembrane region" description="Helical" evidence="2">
    <location>
        <begin position="315"/>
        <end position="339"/>
    </location>
</feature>
<dbReference type="PANTHER" id="PTHR38121">
    <property type="entry name" value="GH16 DOMAIN-CONTAINING PROTEIN"/>
    <property type="match status" value="1"/>
</dbReference>
<feature type="domain" description="GH16" evidence="4">
    <location>
        <begin position="94"/>
        <end position="252"/>
    </location>
</feature>
<feature type="compositionally biased region" description="Basic and acidic residues" evidence="1">
    <location>
        <begin position="1055"/>
        <end position="1076"/>
    </location>
</feature>
<dbReference type="RefSeq" id="XP_069196473.1">
    <property type="nucleotide sequence ID" value="XM_069341931.1"/>
</dbReference>
<keyword evidence="2" id="KW-0812">Transmembrane</keyword>
<feature type="transmembrane region" description="Helical" evidence="2">
    <location>
        <begin position="698"/>
        <end position="720"/>
    </location>
</feature>
<dbReference type="CDD" id="cd00413">
    <property type="entry name" value="Glyco_hydrolase_16"/>
    <property type="match status" value="1"/>
</dbReference>
<accession>A0ABR3P1X3</accession>
<dbReference type="Pfam" id="PF00722">
    <property type="entry name" value="Glyco_hydro_16"/>
    <property type="match status" value="1"/>
</dbReference>
<evidence type="ECO:0000313" key="6">
    <source>
        <dbReference type="Proteomes" id="UP001562354"/>
    </source>
</evidence>